<dbReference type="EMBL" id="LSSL01000484">
    <property type="protein sequence ID" value="OLY84468.1"/>
    <property type="molecule type" value="Genomic_DNA"/>
</dbReference>
<evidence type="ECO:0000313" key="1">
    <source>
        <dbReference type="EMBL" id="OLY84468.1"/>
    </source>
</evidence>
<dbReference type="Proteomes" id="UP000187455">
    <property type="component" value="Unassembled WGS sequence"/>
</dbReference>
<evidence type="ECO:0000313" key="2">
    <source>
        <dbReference type="Proteomes" id="UP000187455"/>
    </source>
</evidence>
<dbReference type="AlphaFoldDB" id="A0A1R0H5V3"/>
<comment type="caution">
    <text evidence="1">The sequence shown here is derived from an EMBL/GenBank/DDBJ whole genome shotgun (WGS) entry which is preliminary data.</text>
</comment>
<name>A0A1R0H5V3_9FUNG</name>
<reference evidence="1 2" key="1">
    <citation type="journal article" date="2016" name="Mol. Biol. Evol.">
        <title>Genome-Wide Survey of Gut Fungi (Harpellales) Reveals the First Horizontally Transferred Ubiquitin Gene from a Mosquito Host.</title>
        <authorList>
            <person name="Wang Y."/>
            <person name="White M.M."/>
            <person name="Kvist S."/>
            <person name="Moncalvo J.M."/>
        </authorList>
    </citation>
    <scope>NUCLEOTIDE SEQUENCE [LARGE SCALE GENOMIC DNA]</scope>
    <source>
        <strain evidence="1 2">ALG-7-W6</strain>
    </source>
</reference>
<sequence>MEFFFETVVWYFSLTTPIYTLPVSPFIENTKFLYSTRGKNNRQEPRPGKYEEETLSLFIATSRQELTSGENP</sequence>
<proteinExistence type="predicted"/>
<keyword evidence="2" id="KW-1185">Reference proteome</keyword>
<gene>
    <name evidence="1" type="ORF">AYI68_g1370</name>
</gene>
<accession>A0A1R0H5V3</accession>
<protein>
    <submittedName>
        <fullName evidence="1">Uncharacterized protein</fullName>
    </submittedName>
</protein>
<organism evidence="1 2">
    <name type="scientific">Smittium mucronatum</name>
    <dbReference type="NCBI Taxonomy" id="133383"/>
    <lineage>
        <taxon>Eukaryota</taxon>
        <taxon>Fungi</taxon>
        <taxon>Fungi incertae sedis</taxon>
        <taxon>Zoopagomycota</taxon>
        <taxon>Kickxellomycotina</taxon>
        <taxon>Harpellomycetes</taxon>
        <taxon>Harpellales</taxon>
        <taxon>Legeriomycetaceae</taxon>
        <taxon>Smittium</taxon>
    </lineage>
</organism>